<evidence type="ECO:0000256" key="1">
    <source>
        <dbReference type="SAM" id="Coils"/>
    </source>
</evidence>
<evidence type="ECO:0000313" key="4">
    <source>
        <dbReference type="Proteomes" id="UP001148614"/>
    </source>
</evidence>
<feature type="compositionally biased region" description="Polar residues" evidence="2">
    <location>
        <begin position="75"/>
        <end position="84"/>
    </location>
</feature>
<accession>A0A9W8N2R5</accession>
<dbReference type="VEuPathDB" id="FungiDB:F4678DRAFT_450974"/>
<protein>
    <submittedName>
        <fullName evidence="3">Uncharacterized protein</fullName>
    </submittedName>
</protein>
<comment type="caution">
    <text evidence="3">The sequence shown here is derived from an EMBL/GenBank/DDBJ whole genome shotgun (WGS) entry which is preliminary data.</text>
</comment>
<gene>
    <name evidence="3" type="ORF">NPX13_g11444</name>
</gene>
<evidence type="ECO:0000256" key="2">
    <source>
        <dbReference type="SAM" id="MobiDB-lite"/>
    </source>
</evidence>
<feature type="compositionally biased region" description="Low complexity" evidence="2">
    <location>
        <begin position="24"/>
        <end position="60"/>
    </location>
</feature>
<keyword evidence="1" id="KW-0175">Coiled coil</keyword>
<dbReference type="Proteomes" id="UP001148614">
    <property type="component" value="Unassembled WGS sequence"/>
</dbReference>
<evidence type="ECO:0000313" key="3">
    <source>
        <dbReference type="EMBL" id="KAJ3550979.1"/>
    </source>
</evidence>
<organism evidence="3 4">
    <name type="scientific">Xylaria arbuscula</name>
    <dbReference type="NCBI Taxonomy" id="114810"/>
    <lineage>
        <taxon>Eukaryota</taxon>
        <taxon>Fungi</taxon>
        <taxon>Dikarya</taxon>
        <taxon>Ascomycota</taxon>
        <taxon>Pezizomycotina</taxon>
        <taxon>Sordariomycetes</taxon>
        <taxon>Xylariomycetidae</taxon>
        <taxon>Xylariales</taxon>
        <taxon>Xylariaceae</taxon>
        <taxon>Xylaria</taxon>
    </lineage>
</organism>
<proteinExistence type="predicted"/>
<keyword evidence="4" id="KW-1185">Reference proteome</keyword>
<sequence length="177" mass="18915">MAPVVHHLVLEGLSLDVESRNLPAAQGPASASTTTSSNNIPTGPRASVTSQSVPSTPVSQAKPFNPPKGPAAESSRPSLAQQLMASMPQIIPGGKMSPSYIPLTTGVLPEVQPHMDRLKEEEVKIREELHIKQEKLRKNLASWEKSQRELKVLSLRTELAEQASKKLAGEGLGGAAF</sequence>
<reference evidence="3" key="1">
    <citation type="submission" date="2022-07" db="EMBL/GenBank/DDBJ databases">
        <title>Genome Sequence of Xylaria arbuscula.</title>
        <authorList>
            <person name="Buettner E."/>
        </authorList>
    </citation>
    <scope>NUCLEOTIDE SEQUENCE</scope>
    <source>
        <strain evidence="3">VT107</strain>
    </source>
</reference>
<dbReference type="AlphaFoldDB" id="A0A9W8N2R5"/>
<name>A0A9W8N2R5_9PEZI</name>
<dbReference type="EMBL" id="JANPWZ010003836">
    <property type="protein sequence ID" value="KAJ3550979.1"/>
    <property type="molecule type" value="Genomic_DNA"/>
</dbReference>
<feature type="coiled-coil region" evidence="1">
    <location>
        <begin position="115"/>
        <end position="146"/>
    </location>
</feature>
<feature type="region of interest" description="Disordered" evidence="2">
    <location>
        <begin position="24"/>
        <end position="88"/>
    </location>
</feature>